<protein>
    <submittedName>
        <fullName evidence="2">Uncharacterized protein</fullName>
    </submittedName>
</protein>
<proteinExistence type="predicted"/>
<feature type="compositionally biased region" description="Polar residues" evidence="1">
    <location>
        <begin position="42"/>
        <end position="55"/>
    </location>
</feature>
<feature type="compositionally biased region" description="Polar residues" evidence="1">
    <location>
        <begin position="1"/>
        <end position="20"/>
    </location>
</feature>
<reference evidence="2 3" key="1">
    <citation type="submission" date="2014-11" db="EMBL/GenBank/DDBJ databases">
        <title>Genetic blueprint of the zoonotic pathogen Toxocara canis.</title>
        <authorList>
            <person name="Zhu X.-Q."/>
            <person name="Korhonen P.K."/>
            <person name="Cai H."/>
            <person name="Young N.D."/>
            <person name="Nejsum P."/>
            <person name="von Samson-Himmelstjerna G."/>
            <person name="Boag P.R."/>
            <person name="Tan P."/>
            <person name="Li Q."/>
            <person name="Min J."/>
            <person name="Yang Y."/>
            <person name="Wang X."/>
            <person name="Fang X."/>
            <person name="Hall R.S."/>
            <person name="Hofmann A."/>
            <person name="Sternberg P.W."/>
            <person name="Jex A.R."/>
            <person name="Gasser R.B."/>
        </authorList>
    </citation>
    <scope>NUCLEOTIDE SEQUENCE [LARGE SCALE GENOMIC DNA]</scope>
    <source>
        <strain evidence="2">PN_DK_2014</strain>
    </source>
</reference>
<sequence>METSSAGTTTANIKTSTPSPVSGKKAWLLQRAQQTHDKLNDESGNSQAEPQTPRNNGVPLKAATPPSKKKKVSEAEKQEVKPEEQQPHEDISHEDAAMLLTQMAADVNRLETQLRIPPMAPFCSTQRPLISPSGG</sequence>
<keyword evidence="3" id="KW-1185">Reference proteome</keyword>
<accession>A0A0B2UQU3</accession>
<evidence type="ECO:0000313" key="3">
    <source>
        <dbReference type="Proteomes" id="UP000031036"/>
    </source>
</evidence>
<evidence type="ECO:0000256" key="1">
    <source>
        <dbReference type="SAM" id="MobiDB-lite"/>
    </source>
</evidence>
<feature type="region of interest" description="Disordered" evidence="1">
    <location>
        <begin position="1"/>
        <end position="95"/>
    </location>
</feature>
<comment type="caution">
    <text evidence="2">The sequence shown here is derived from an EMBL/GenBank/DDBJ whole genome shotgun (WGS) entry which is preliminary data.</text>
</comment>
<dbReference type="EMBL" id="JPKZ01021864">
    <property type="protein sequence ID" value="KHN71537.1"/>
    <property type="molecule type" value="Genomic_DNA"/>
</dbReference>
<dbReference type="Proteomes" id="UP000031036">
    <property type="component" value="Unassembled WGS sequence"/>
</dbReference>
<gene>
    <name evidence="2" type="ORF">Tcan_00326</name>
</gene>
<evidence type="ECO:0000313" key="2">
    <source>
        <dbReference type="EMBL" id="KHN71537.1"/>
    </source>
</evidence>
<organism evidence="2 3">
    <name type="scientific">Toxocara canis</name>
    <name type="common">Canine roundworm</name>
    <dbReference type="NCBI Taxonomy" id="6265"/>
    <lineage>
        <taxon>Eukaryota</taxon>
        <taxon>Metazoa</taxon>
        <taxon>Ecdysozoa</taxon>
        <taxon>Nematoda</taxon>
        <taxon>Chromadorea</taxon>
        <taxon>Rhabditida</taxon>
        <taxon>Spirurina</taxon>
        <taxon>Ascaridomorpha</taxon>
        <taxon>Ascaridoidea</taxon>
        <taxon>Toxocaridae</taxon>
        <taxon>Toxocara</taxon>
    </lineage>
</organism>
<feature type="non-terminal residue" evidence="2">
    <location>
        <position position="135"/>
    </location>
</feature>
<name>A0A0B2UQU3_TOXCA</name>
<feature type="compositionally biased region" description="Basic and acidic residues" evidence="1">
    <location>
        <begin position="72"/>
        <end position="95"/>
    </location>
</feature>
<dbReference type="AlphaFoldDB" id="A0A0B2UQU3"/>